<organism evidence="2 3">
    <name type="scientific">Salipiger mucosus DSM 16094</name>
    <dbReference type="NCBI Taxonomy" id="1123237"/>
    <lineage>
        <taxon>Bacteria</taxon>
        <taxon>Pseudomonadati</taxon>
        <taxon>Pseudomonadota</taxon>
        <taxon>Alphaproteobacteria</taxon>
        <taxon>Rhodobacterales</taxon>
        <taxon>Roseobacteraceae</taxon>
        <taxon>Salipiger</taxon>
    </lineage>
</organism>
<feature type="signal peptide" evidence="1">
    <location>
        <begin position="1"/>
        <end position="27"/>
    </location>
</feature>
<dbReference type="STRING" id="1123237.Salmuc_02711"/>
<proteinExistence type="predicted"/>
<keyword evidence="1" id="KW-0732">Signal</keyword>
<accession>S9R0D3</accession>
<dbReference type="AlphaFoldDB" id="S9R0D3"/>
<dbReference type="Proteomes" id="UP000015347">
    <property type="component" value="Unassembled WGS sequence"/>
</dbReference>
<dbReference type="EMBL" id="APVH01000009">
    <property type="protein sequence ID" value="EPX85332.1"/>
    <property type="molecule type" value="Genomic_DNA"/>
</dbReference>
<dbReference type="HOGENOM" id="CLU_3172986_0_0_5"/>
<evidence type="ECO:0000313" key="3">
    <source>
        <dbReference type="Proteomes" id="UP000015347"/>
    </source>
</evidence>
<gene>
    <name evidence="2" type="ORF">Salmuc_02711</name>
</gene>
<dbReference type="PROSITE" id="PS51257">
    <property type="entry name" value="PROKAR_LIPOPROTEIN"/>
    <property type="match status" value="1"/>
</dbReference>
<protein>
    <submittedName>
        <fullName evidence="2">Uncharacterized protein</fullName>
    </submittedName>
</protein>
<evidence type="ECO:0000313" key="2">
    <source>
        <dbReference type="EMBL" id="EPX85332.1"/>
    </source>
</evidence>
<feature type="chain" id="PRO_5004555539" evidence="1">
    <location>
        <begin position="28"/>
        <end position="47"/>
    </location>
</feature>
<name>S9R0D3_9RHOB</name>
<evidence type="ECO:0000256" key="1">
    <source>
        <dbReference type="SAM" id="SignalP"/>
    </source>
</evidence>
<sequence length="47" mass="4767">MTETRNKMALRAVICALLPLALLACVAKDPGGEGNVLADVAVAEAEG</sequence>
<comment type="caution">
    <text evidence="2">The sequence shown here is derived from an EMBL/GenBank/DDBJ whole genome shotgun (WGS) entry which is preliminary data.</text>
</comment>
<reference evidence="3" key="1">
    <citation type="journal article" date="2014" name="Stand. Genomic Sci.">
        <title>Genome sequence of the exopolysaccharide-producing Salipiger mucosus type strain (DSM 16094(T)), a moderately halophilic member of the Roseobacter clade.</title>
        <authorList>
            <person name="Riedel T."/>
            <person name="Spring S."/>
            <person name="Fiebig A."/>
            <person name="Petersen J."/>
            <person name="Kyrpides N.C."/>
            <person name="Goker M."/>
            <person name="Klenk H.P."/>
        </authorList>
    </citation>
    <scope>NUCLEOTIDE SEQUENCE [LARGE SCALE GENOMIC DNA]</scope>
    <source>
        <strain evidence="3">DSM 16094</strain>
    </source>
</reference>
<keyword evidence="3" id="KW-1185">Reference proteome</keyword>
<dbReference type="RefSeq" id="WP_020039899.1">
    <property type="nucleotide sequence ID" value="NZ_KE557273.1"/>
</dbReference>